<evidence type="ECO:0000256" key="7">
    <source>
        <dbReference type="ARBA" id="ARBA00023163"/>
    </source>
</evidence>
<dbReference type="Gene3D" id="6.10.250.2730">
    <property type="match status" value="1"/>
</dbReference>
<dbReference type="AlphaFoldDB" id="A0A7J8QD83"/>
<evidence type="ECO:0000259" key="12">
    <source>
        <dbReference type="PROSITE" id="PS00434"/>
    </source>
</evidence>
<keyword evidence="11" id="KW-0472">Membrane</keyword>
<dbReference type="FunFam" id="1.10.10.10:FF:000037">
    <property type="entry name" value="Heat stress transcription factor B-4"/>
    <property type="match status" value="1"/>
</dbReference>
<keyword evidence="11" id="KW-0812">Transmembrane</keyword>
<evidence type="ECO:0000256" key="10">
    <source>
        <dbReference type="SAM" id="MobiDB-lite"/>
    </source>
</evidence>
<keyword evidence="4" id="KW-0805">Transcription regulation</keyword>
<evidence type="ECO:0000256" key="5">
    <source>
        <dbReference type="ARBA" id="ARBA00023016"/>
    </source>
</evidence>
<reference evidence="13 14" key="1">
    <citation type="journal article" date="2019" name="Genome Biol. Evol.">
        <title>Insights into the evolution of the New World diploid cottons (Gossypium, subgenus Houzingenia) based on genome sequencing.</title>
        <authorList>
            <person name="Grover C.E."/>
            <person name="Arick M.A. 2nd"/>
            <person name="Thrash A."/>
            <person name="Conover J.L."/>
            <person name="Sanders W.S."/>
            <person name="Peterson D.G."/>
            <person name="Frelichowski J.E."/>
            <person name="Scheffler J.A."/>
            <person name="Scheffler B.E."/>
            <person name="Wendel J.F."/>
        </authorList>
    </citation>
    <scope>NUCLEOTIDE SEQUENCE [LARGE SCALE GENOMIC DNA]</scope>
    <source>
        <strain evidence="13">8</strain>
        <tissue evidence="13">Leaf</tissue>
    </source>
</reference>
<evidence type="ECO:0000313" key="14">
    <source>
        <dbReference type="Proteomes" id="UP000593578"/>
    </source>
</evidence>
<feature type="domain" description="HSF-type DNA-binding" evidence="12">
    <location>
        <begin position="91"/>
        <end position="115"/>
    </location>
</feature>
<dbReference type="PROSITE" id="PS00434">
    <property type="entry name" value="HSF_DOMAIN"/>
    <property type="match status" value="1"/>
</dbReference>
<evidence type="ECO:0000256" key="11">
    <source>
        <dbReference type="SAM" id="Phobius"/>
    </source>
</evidence>
<name>A0A7J8QD83_GOSRA</name>
<dbReference type="Pfam" id="PF00447">
    <property type="entry name" value="HSF_DNA-bind"/>
    <property type="match status" value="1"/>
</dbReference>
<evidence type="ECO:0000256" key="2">
    <source>
        <dbReference type="ARBA" id="ARBA00011233"/>
    </source>
</evidence>
<dbReference type="PANTHER" id="PTHR10015:SF329">
    <property type="entry name" value="HEAT STRESS TRANSCRIPTION FACTOR B-1"/>
    <property type="match status" value="1"/>
</dbReference>
<comment type="similarity">
    <text evidence="9">Belongs to the HSF family.</text>
</comment>
<dbReference type="SMART" id="SM00415">
    <property type="entry name" value="HSF"/>
    <property type="match status" value="1"/>
</dbReference>
<evidence type="ECO:0000256" key="9">
    <source>
        <dbReference type="RuleBase" id="RU004020"/>
    </source>
</evidence>
<dbReference type="PRINTS" id="PR00056">
    <property type="entry name" value="HSFDOMAIN"/>
</dbReference>
<dbReference type="Gene3D" id="1.10.10.10">
    <property type="entry name" value="Winged helix-like DNA-binding domain superfamily/Winged helix DNA-binding domain"/>
    <property type="match status" value="1"/>
</dbReference>
<dbReference type="SUPFAM" id="SSF46785">
    <property type="entry name" value="Winged helix' DNA-binding domain"/>
    <property type="match status" value="1"/>
</dbReference>
<evidence type="ECO:0000256" key="3">
    <source>
        <dbReference type="ARBA" id="ARBA00022553"/>
    </source>
</evidence>
<keyword evidence="3" id="KW-0597">Phosphoprotein</keyword>
<feature type="transmembrane region" description="Helical" evidence="11">
    <location>
        <begin position="20"/>
        <end position="41"/>
    </location>
</feature>
<evidence type="ECO:0000256" key="1">
    <source>
        <dbReference type="ARBA" id="ARBA00004123"/>
    </source>
</evidence>
<sequence length="323" mass="36102">MERDPTIVHRFFLSGFYCWGWEFLTALLLFNFLPSIVWGVIEMAQRSVPAPFLTKTYQLVDDPNTDNVISWNESGTSFVVWKTADFSKDLLPTYFKHNNFSSFVRQLNTYGFRKVVPDKWEFANDNFKRGEKQLLSKISRRKTATSPPADAPAKGKTSGAATPSPTDSGEDLGSTSTSSPESKNPGSVETNQFTDLSEENQKLKRDNEMLSIELAQAKRKCDELVAFLTECVKVGPDQINRIMPQGSCGSTINGEGPGRICGVDDDEKTSEEDMGGLKLFGVWLKGVEKKRAREESIMYGGPHAKEMKTVDFRHVPLVMESGK</sequence>
<keyword evidence="6" id="KW-0238">DNA-binding</keyword>
<feature type="region of interest" description="Disordered" evidence="10">
    <location>
        <begin position="137"/>
        <end position="202"/>
    </location>
</feature>
<comment type="subcellular location">
    <subcellularLocation>
        <location evidence="1">Nucleus</location>
    </subcellularLocation>
</comment>
<feature type="compositionally biased region" description="Polar residues" evidence="10">
    <location>
        <begin position="159"/>
        <end position="195"/>
    </location>
</feature>
<dbReference type="Proteomes" id="UP000593578">
    <property type="component" value="Unassembled WGS sequence"/>
</dbReference>
<dbReference type="GO" id="GO:0000978">
    <property type="term" value="F:RNA polymerase II cis-regulatory region sequence-specific DNA binding"/>
    <property type="evidence" value="ECO:0007669"/>
    <property type="project" value="TreeGrafter"/>
</dbReference>
<feature type="non-terminal residue" evidence="13">
    <location>
        <position position="1"/>
    </location>
</feature>
<dbReference type="InterPro" id="IPR036388">
    <property type="entry name" value="WH-like_DNA-bd_sf"/>
</dbReference>
<dbReference type="InterPro" id="IPR036390">
    <property type="entry name" value="WH_DNA-bd_sf"/>
</dbReference>
<dbReference type="GO" id="GO:0006357">
    <property type="term" value="P:regulation of transcription by RNA polymerase II"/>
    <property type="evidence" value="ECO:0007669"/>
    <property type="project" value="TreeGrafter"/>
</dbReference>
<comment type="subunit">
    <text evidence="2">Homotrimer.</text>
</comment>
<keyword evidence="8" id="KW-0539">Nucleus</keyword>
<evidence type="ECO:0000313" key="13">
    <source>
        <dbReference type="EMBL" id="MBA0599517.1"/>
    </source>
</evidence>
<dbReference type="EMBL" id="JABEZZ010000011">
    <property type="protein sequence ID" value="MBA0599517.1"/>
    <property type="molecule type" value="Genomic_DNA"/>
</dbReference>
<dbReference type="InterPro" id="IPR000232">
    <property type="entry name" value="HSF_DNA-bd"/>
</dbReference>
<dbReference type="GO" id="GO:0005634">
    <property type="term" value="C:nucleus"/>
    <property type="evidence" value="ECO:0007669"/>
    <property type="project" value="UniProtKB-SubCell"/>
</dbReference>
<accession>A0A7J8QD83</accession>
<comment type="caution">
    <text evidence="13">The sequence shown here is derived from an EMBL/GenBank/DDBJ whole genome shotgun (WGS) entry which is preliminary data.</text>
</comment>
<evidence type="ECO:0000256" key="8">
    <source>
        <dbReference type="ARBA" id="ARBA00023242"/>
    </source>
</evidence>
<dbReference type="PANTHER" id="PTHR10015">
    <property type="entry name" value="HEAT SHOCK TRANSCRIPTION FACTOR"/>
    <property type="match status" value="1"/>
</dbReference>
<protein>
    <recommendedName>
        <fullName evidence="12">HSF-type DNA-binding domain-containing protein</fullName>
    </recommendedName>
</protein>
<keyword evidence="5" id="KW-0346">Stress response</keyword>
<keyword evidence="7" id="KW-0804">Transcription</keyword>
<organism evidence="13 14">
    <name type="scientific">Gossypium raimondii</name>
    <name type="common">Peruvian cotton</name>
    <name type="synonym">Gossypium klotzschianum subsp. raimondii</name>
    <dbReference type="NCBI Taxonomy" id="29730"/>
    <lineage>
        <taxon>Eukaryota</taxon>
        <taxon>Viridiplantae</taxon>
        <taxon>Streptophyta</taxon>
        <taxon>Embryophyta</taxon>
        <taxon>Tracheophyta</taxon>
        <taxon>Spermatophyta</taxon>
        <taxon>Magnoliopsida</taxon>
        <taxon>eudicotyledons</taxon>
        <taxon>Gunneridae</taxon>
        <taxon>Pentapetalae</taxon>
        <taxon>rosids</taxon>
        <taxon>malvids</taxon>
        <taxon>Malvales</taxon>
        <taxon>Malvaceae</taxon>
        <taxon>Malvoideae</taxon>
        <taxon>Gossypium</taxon>
    </lineage>
</organism>
<gene>
    <name evidence="13" type="ORF">Gorai_005733</name>
</gene>
<proteinExistence type="inferred from homology"/>
<evidence type="ECO:0000256" key="4">
    <source>
        <dbReference type="ARBA" id="ARBA00023015"/>
    </source>
</evidence>
<evidence type="ECO:0000256" key="6">
    <source>
        <dbReference type="ARBA" id="ARBA00023125"/>
    </source>
</evidence>
<dbReference type="GO" id="GO:0003700">
    <property type="term" value="F:DNA-binding transcription factor activity"/>
    <property type="evidence" value="ECO:0007669"/>
    <property type="project" value="InterPro"/>
</dbReference>
<keyword evidence="11" id="KW-1133">Transmembrane helix</keyword>